<gene>
    <name evidence="2" type="ORF">Q760_14685</name>
</gene>
<dbReference type="PANTHER" id="PTHR14859:SF1">
    <property type="entry name" value="PGAP2-INTERACTING PROTEIN"/>
    <property type="match status" value="1"/>
</dbReference>
<dbReference type="AlphaFoldDB" id="A0A0A0B5W3"/>
<keyword evidence="3" id="KW-1185">Reference proteome</keyword>
<organism evidence="2 3">
    <name type="scientific">Cellulomonas cellasea DSM 20118</name>
    <dbReference type="NCBI Taxonomy" id="1408250"/>
    <lineage>
        <taxon>Bacteria</taxon>
        <taxon>Bacillati</taxon>
        <taxon>Actinomycetota</taxon>
        <taxon>Actinomycetes</taxon>
        <taxon>Micrococcales</taxon>
        <taxon>Cellulomonadaceae</taxon>
        <taxon>Cellulomonas</taxon>
    </lineage>
</organism>
<dbReference type="STRING" id="1408250.Q760_14685"/>
<accession>A0A0A0B5W3</accession>
<dbReference type="GO" id="GO:0003824">
    <property type="term" value="F:catalytic activity"/>
    <property type="evidence" value="ECO:0007669"/>
    <property type="project" value="InterPro"/>
</dbReference>
<protein>
    <recommendedName>
        <fullName evidence="1">Endonuclease/exonuclease/phosphatase domain-containing protein</fullName>
    </recommendedName>
</protein>
<evidence type="ECO:0000259" key="1">
    <source>
        <dbReference type="Pfam" id="PF03372"/>
    </source>
</evidence>
<dbReference type="SUPFAM" id="SSF56219">
    <property type="entry name" value="DNase I-like"/>
    <property type="match status" value="1"/>
</dbReference>
<dbReference type="InterPro" id="IPR051916">
    <property type="entry name" value="GPI-anchor_lipid_remodeler"/>
</dbReference>
<evidence type="ECO:0000313" key="3">
    <source>
        <dbReference type="Proteomes" id="UP000029833"/>
    </source>
</evidence>
<dbReference type="GO" id="GO:0016020">
    <property type="term" value="C:membrane"/>
    <property type="evidence" value="ECO:0007669"/>
    <property type="project" value="GOC"/>
</dbReference>
<dbReference type="EMBL" id="AXNT01000058">
    <property type="protein sequence ID" value="KGM02235.1"/>
    <property type="molecule type" value="Genomic_DNA"/>
</dbReference>
<proteinExistence type="predicted"/>
<evidence type="ECO:0000313" key="2">
    <source>
        <dbReference type="EMBL" id="KGM02235.1"/>
    </source>
</evidence>
<dbReference type="Gene3D" id="3.60.10.10">
    <property type="entry name" value="Endonuclease/exonuclease/phosphatase"/>
    <property type="match status" value="1"/>
</dbReference>
<feature type="domain" description="Endonuclease/exonuclease/phosphatase" evidence="1">
    <location>
        <begin position="4"/>
        <end position="256"/>
    </location>
</feature>
<comment type="caution">
    <text evidence="2">The sequence shown here is derived from an EMBL/GenBank/DDBJ whole genome shotgun (WGS) entry which is preliminary data.</text>
</comment>
<dbReference type="InterPro" id="IPR036691">
    <property type="entry name" value="Endo/exonu/phosph_ase_sf"/>
</dbReference>
<dbReference type="GO" id="GO:0006506">
    <property type="term" value="P:GPI anchor biosynthetic process"/>
    <property type="evidence" value="ECO:0007669"/>
    <property type="project" value="TreeGrafter"/>
</dbReference>
<dbReference type="InterPro" id="IPR005135">
    <property type="entry name" value="Endo/exonuclease/phosphatase"/>
</dbReference>
<dbReference type="Pfam" id="PF03372">
    <property type="entry name" value="Exo_endo_phos"/>
    <property type="match status" value="1"/>
</dbReference>
<dbReference type="PANTHER" id="PTHR14859">
    <property type="entry name" value="CALCOFLUOR WHITE HYPERSENSITIVE PROTEIN PRECURSOR"/>
    <property type="match status" value="1"/>
</dbReference>
<sequence>MRLMTWNVWWRFGGPAWRARQDAIAAVVEAVRPDVLGLQEAWLADGRSQADEIAARLGQHAAFVPISVPPVPEPAEHPEQVGVEMGVGLVSRWPVRAVTRHVLPAQHREPPAALVATLDHPAGPLHVVVACTEWEVDRADDHLAQTRALAALLTDPGLDGDLPVVFLGDLNAGPGTPELAPLDAVATDLWSAGGGDPDAVTLSSAVPFAPLEAVKQIDRRIDHAYARPGRPGASVVAHGSVLAGTAEVDGVLPSDHWAVVTDLDV</sequence>
<reference evidence="2 3" key="1">
    <citation type="submission" date="2013-10" db="EMBL/GenBank/DDBJ databases">
        <authorList>
            <person name="Wang G."/>
            <person name="Zhuang W."/>
        </authorList>
    </citation>
    <scope>NUCLEOTIDE SEQUENCE [LARGE SCALE GENOMIC DNA]</scope>
    <source>
        <strain evidence="2 3">DSM 20118</strain>
    </source>
</reference>
<dbReference type="Proteomes" id="UP000029833">
    <property type="component" value="Unassembled WGS sequence"/>
</dbReference>
<name>A0A0A0B5W3_9CELL</name>